<dbReference type="PANTHER" id="PTHR15337">
    <property type="entry name" value="ANTERIOR GRADIENT PROTEIN-RELATED"/>
    <property type="match status" value="1"/>
</dbReference>
<sequence>MLLNRFWSLVPVVVLLLAGQPGQAAEGEGLDEGMNNPGYHEKPAWFKNSFLDIREDIDEAAQEDKRVMLYFYQDGCPYCAKLLQDNFGQKEIAEMTRENFDVIAINMWGDREVTDLNGNMLTEKKFAENLEVMFTPTLLMMDENGKVALRVNGYYAPDKFMAALEYISEKKENQLSFREYYKEQGGEKASGELHQAEFLQDPPYNLQKLSSQDKPLLLMFEQKACKACDELHGDIYPREATREQLDRFDVVRLDMWSEEEVVGPNGETKTAKELAGELDIKYAPTLVFFDTDGKEVFRAEAYLKAFHVQSVMDYVASGAYKEQPNFQRYISARADKLEEQGVHVDLWE</sequence>
<protein>
    <submittedName>
        <fullName evidence="4">Thioredoxin-related protein</fullName>
    </submittedName>
</protein>
<dbReference type="Proteomes" id="UP000294914">
    <property type="component" value="Unassembled WGS sequence"/>
</dbReference>
<feature type="chain" id="PRO_5020302257" evidence="2">
    <location>
        <begin position="25"/>
        <end position="348"/>
    </location>
</feature>
<dbReference type="EMBL" id="SOQX01000002">
    <property type="protein sequence ID" value="TDY02635.1"/>
    <property type="molecule type" value="Genomic_DNA"/>
</dbReference>
<organism evidence="4 5">
    <name type="scientific">Thiohalophilus thiocyanatoxydans</name>
    <dbReference type="NCBI Taxonomy" id="381308"/>
    <lineage>
        <taxon>Bacteria</taxon>
        <taxon>Pseudomonadati</taxon>
        <taxon>Pseudomonadota</taxon>
        <taxon>Gammaproteobacteria</taxon>
        <taxon>Thiohalomonadales</taxon>
        <taxon>Thiohalophilaceae</taxon>
        <taxon>Thiohalophilus</taxon>
    </lineage>
</organism>
<evidence type="ECO:0000259" key="3">
    <source>
        <dbReference type="PROSITE" id="PS51352"/>
    </source>
</evidence>
<dbReference type="SUPFAM" id="SSF52833">
    <property type="entry name" value="Thioredoxin-like"/>
    <property type="match status" value="2"/>
</dbReference>
<dbReference type="InterPro" id="IPR041737">
    <property type="entry name" value="SoxW"/>
</dbReference>
<gene>
    <name evidence="4" type="ORF">EDC23_1010</name>
</gene>
<dbReference type="RefSeq" id="WP_134081775.1">
    <property type="nucleotide sequence ID" value="NZ_SOQX01000002.1"/>
</dbReference>
<dbReference type="PROSITE" id="PS51352">
    <property type="entry name" value="THIOREDOXIN_2"/>
    <property type="match status" value="1"/>
</dbReference>
<dbReference type="Gene3D" id="3.40.30.10">
    <property type="entry name" value="Glutaredoxin"/>
    <property type="match status" value="2"/>
</dbReference>
<reference evidence="4 5" key="1">
    <citation type="submission" date="2019-03" db="EMBL/GenBank/DDBJ databases">
        <title>Genomic Encyclopedia of Type Strains, Phase IV (KMG-IV): sequencing the most valuable type-strain genomes for metagenomic binning, comparative biology and taxonomic classification.</title>
        <authorList>
            <person name="Goeker M."/>
        </authorList>
    </citation>
    <scope>NUCLEOTIDE SEQUENCE [LARGE SCALE GENOMIC DNA]</scope>
    <source>
        <strain evidence="4 5">DSM 16326</strain>
    </source>
</reference>
<dbReference type="InterPro" id="IPR036249">
    <property type="entry name" value="Thioredoxin-like_sf"/>
</dbReference>
<keyword evidence="5" id="KW-1185">Reference proteome</keyword>
<evidence type="ECO:0000256" key="1">
    <source>
        <dbReference type="ARBA" id="ARBA00022729"/>
    </source>
</evidence>
<dbReference type="AlphaFoldDB" id="A0A4V3H4C2"/>
<name>A0A4V3H4C2_9GAMM</name>
<evidence type="ECO:0000313" key="5">
    <source>
        <dbReference type="Proteomes" id="UP000294914"/>
    </source>
</evidence>
<proteinExistence type="predicted"/>
<dbReference type="OrthoDB" id="9791630at2"/>
<comment type="caution">
    <text evidence="4">The sequence shown here is derived from an EMBL/GenBank/DDBJ whole genome shotgun (WGS) entry which is preliminary data.</text>
</comment>
<accession>A0A4V3H4C2</accession>
<dbReference type="PANTHER" id="PTHR15337:SF11">
    <property type="entry name" value="THIOREDOXIN DOMAIN-CONTAINING PROTEIN"/>
    <property type="match status" value="1"/>
</dbReference>
<dbReference type="InterPro" id="IPR013766">
    <property type="entry name" value="Thioredoxin_domain"/>
</dbReference>
<feature type="domain" description="Thioredoxin" evidence="3">
    <location>
        <begin position="16"/>
        <end position="169"/>
    </location>
</feature>
<dbReference type="InterPro" id="IPR012336">
    <property type="entry name" value="Thioredoxin-like_fold"/>
</dbReference>
<dbReference type="CDD" id="cd02951">
    <property type="entry name" value="SoxW"/>
    <property type="match status" value="1"/>
</dbReference>
<dbReference type="Pfam" id="PF13098">
    <property type="entry name" value="Thioredoxin_2"/>
    <property type="match status" value="2"/>
</dbReference>
<feature type="signal peptide" evidence="2">
    <location>
        <begin position="1"/>
        <end position="24"/>
    </location>
</feature>
<evidence type="ECO:0000313" key="4">
    <source>
        <dbReference type="EMBL" id="TDY02635.1"/>
    </source>
</evidence>
<dbReference type="InterPro" id="IPR051099">
    <property type="entry name" value="AGR/TXD"/>
</dbReference>
<keyword evidence="1 2" id="KW-0732">Signal</keyword>
<evidence type="ECO:0000256" key="2">
    <source>
        <dbReference type="SAM" id="SignalP"/>
    </source>
</evidence>